<name>A0ACC2VVN2_9TREE</name>
<reference evidence="1" key="1">
    <citation type="submission" date="2023-04" db="EMBL/GenBank/DDBJ databases">
        <title>Draft Genome sequencing of Naganishia species isolated from polar environments using Oxford Nanopore Technology.</title>
        <authorList>
            <person name="Leo P."/>
            <person name="Venkateswaran K."/>
        </authorList>
    </citation>
    <scope>NUCLEOTIDE SEQUENCE</scope>
    <source>
        <strain evidence="1">MNA-CCFEE 5261</strain>
    </source>
</reference>
<sequence>MSQPRPDPIRRTSSRVYDISNPGDLNQLARKLSRRRSRRSTVGSHSTPYTPSEDQSHYGFQRPQQGDTYVTEPEEYWRDENEVALATPLGVPRQQSFNETDQAGYSGEELAQTTSRRSKASQKPREDSVTEETEEGEGDESDDDDGDLETQDLLAQIFGASGTEDQAHVKQSLGIYWTNLTVWGKGAGETYFKTLGSLFDPLLHPGRVFSKGAKEARSGRRTLIDDFSGVVKPGEMCLVLGRPGSGCTTLLKVLAGYDAGFEEIDGVVKFGDISMETMKKRYRGEVAFNAEEDVHMPTLSVEQTLRFAVSCRAPRANQRHENQSRGQFIDSFMNVLGKVFGLERVFGTRVGNAQLRGVSGGEKKRVSISEVLASRALVTMWDSATRGLDSSSAVQYVKALRALTNLTKGSTLVTLYQASDSLWDLFDKVLLIDAGKLVYFGPTEDAIKYFEETVGFQRQPRQTATDYLNSCTDPVARKPNKGFEGKVPSSPEEMAKRWNESEDKKRVDKELEEYKNWLGSNPRHKALEKSTDHERDGKKRSAGSNYTISLWRQIALLTRRQTQLILRDRPALAAKYGGAVFQALIAGSAFYNQPYTTQSAFTFGGAAFLSILFMSLQGLAELTNQYQLRPILVRHQGFSFYRMSAFALAQVLIDAPVIAGSSLVFSVILYFLVNLKRTAGQFFIFWLFLWLVSMTTYALFRCLAAITPSLDVATRFSGLLIQAIVVYAGYTLAFPNMRYYMRWIPWINPTFESIVANQFHHTQLQCAQGSYVPFGPTYTDPTYGSCTLAGSQPGQQYVDGDAYIAAQFSYSFGHVWRNFGAVVGFLILFIIVNMIGLELALRPGKEGASIVEYKRTKKTATNTKGDKEDTHEQGHHNGQEGQRHDSGSSEGTMRPEDDIQPHRSIFTFENVNYTVPVKGGTRQLLTNCKGIVKPGRMVALMGASGAGKTTLLSALCQRLGSAEGDYQLDGQPLPPAFQRMVGFAEQADVHDQWSTVREAFRFSAILRQPRNVSREDKYRYVETVIGLLELQDYAEARIGSGLSIEIQKRVTIGVELSAKPSLLFFLDEPTSGLDGQGAWNLCRFLRKLVSSDQAILATIHQPSSELLFQFDDLLLLTRGGKTVYNGPIGKDGETMIKYFESNGAKKIEKGANPSEWAIDIIGKTGDKDWPKIWEESEENKKLGEEIKKVTQERKSKSVAEDVDRTSTYAASYWTQTVQLFKRTFTGYYRDVPYIMGKLFLHIFTALFNGLTFLQLGNAVIDTQNTLFSIFIFLTTAPPLIQQLQPQFLRLRGLYEAREGASKIYSWVPLIASGIAVEWPISLLAGWIYFAIWWNLVGFPGGGRAAYGLLCVSLFELYLPTFVS</sequence>
<evidence type="ECO:0000313" key="1">
    <source>
        <dbReference type="EMBL" id="KAJ9102841.1"/>
    </source>
</evidence>
<dbReference type="EMBL" id="JASBWR010000049">
    <property type="protein sequence ID" value="KAJ9102841.1"/>
    <property type="molecule type" value="Genomic_DNA"/>
</dbReference>
<comment type="caution">
    <text evidence="1">The sequence shown here is derived from an EMBL/GenBank/DDBJ whole genome shotgun (WGS) entry which is preliminary data.</text>
</comment>
<proteinExistence type="predicted"/>
<evidence type="ECO:0000313" key="2">
    <source>
        <dbReference type="Proteomes" id="UP001241377"/>
    </source>
</evidence>
<dbReference type="Proteomes" id="UP001241377">
    <property type="component" value="Unassembled WGS sequence"/>
</dbReference>
<gene>
    <name evidence="1" type="ORF">QFC19_004569</name>
</gene>
<protein>
    <submittedName>
        <fullName evidence="1">Uncharacterized protein</fullName>
    </submittedName>
</protein>
<organism evidence="1 2">
    <name type="scientific">Naganishia cerealis</name>
    <dbReference type="NCBI Taxonomy" id="610337"/>
    <lineage>
        <taxon>Eukaryota</taxon>
        <taxon>Fungi</taxon>
        <taxon>Dikarya</taxon>
        <taxon>Basidiomycota</taxon>
        <taxon>Agaricomycotina</taxon>
        <taxon>Tremellomycetes</taxon>
        <taxon>Filobasidiales</taxon>
        <taxon>Filobasidiaceae</taxon>
        <taxon>Naganishia</taxon>
    </lineage>
</organism>
<accession>A0ACC2VVN2</accession>
<keyword evidence="2" id="KW-1185">Reference proteome</keyword>